<dbReference type="EC" id="2.7.7.7" evidence="3"/>
<evidence type="ECO:0000313" key="12">
    <source>
        <dbReference type="EMBL" id="PKG24993.1"/>
    </source>
</evidence>
<dbReference type="Gene3D" id="1.10.150.870">
    <property type="match status" value="1"/>
</dbReference>
<dbReference type="PANTHER" id="PTHR32294:SF0">
    <property type="entry name" value="DNA POLYMERASE III SUBUNIT ALPHA"/>
    <property type="match status" value="1"/>
</dbReference>
<keyword evidence="7" id="KW-0235">DNA replication</keyword>
<sequence>MSFVHLQVSSAFSLLSSPASIKELVTEAKKRGYQSLALTDRNVMYGAASFYKECRKQGIKPIIGLTVDVISEQNSEKSYPLVLLAKNKIGFLQLLKISSAVQTKNSKGMPVKWLKHYADGLFAITPGHEGEMEQALVANEYDHAVKTVRLFKSIFAQDHFFLSMQKHGLEVEKILNEQIKKLAEQEKLKVVAANNVQYINKEDSFARSCLLAIKTGMKLADMEQDEWNSEEFYLKEKTVMVEIFADEPEIVENTWKVAESCLLEMEQDVTGLPKYNVPDGISAKLFLEKLCKQGLAERYGTPDEQVVKRLEYELTIINKMNYSDYFLIVWDFMKFARDHNILTGPGRGSAAGSIVAYCLYITDVDPIKFQLLFERFLNPERISMPDIDIDFPDTKREMVIDYVKNKYGELHVAQIITFGTLAAKASLRDVGRVFGLSMKELEALSRSIPSKLGITLKQSLKESKALQNFVSESDRNKKIFDTACQLEGLPRHTSTHAAGVVLSEQPLVNVIPIQSGNESIYLTQYSMEYLEELGLLKMDFLGLRNLTLIESILDLIYRATKKKIMIKDIPLNDDAVFQLLSSGETTGIFQLESDGMRNVLKQLQPTEFEDIVAVNALYRPGPMENIPLYIKRKHGKEQVDYYHHDLQDILESTYGVIVYQEQIIQIAAKMAGFSLGEADILRRAVSKKQKTVLNQQREYFVKGAKEKGYQEETANNIYELIVRFADYGFNRSHAVAYSMIAYQLAYLKAKFPLFFMASLLTTAIGNEKKILQYIQELKQMNIRIVPPSINKSGYSFYVEGEFILFSLSAIKGIGNTVLKEIVRARKQKKFEDLFDFCLRVSSKIVNRKAIEALIHAGSLDEFGEDRAILLATIDIAIQHAQLVHPDELDQEDLFGEDDFLFKPKYADAEKMSTEEKLLHEKETLGLYLSDHPVSVYQDCFLPLNTCLLANMEAGVKRRGAVYLSDINGIRTKKGEAMAFLAISDQSGEMNAVVFPLVYKRIQSFLKKGEILIIDGKVEERNGSKQFNVQNAVPIKEAVQSLSVNMHKLYIKILKDKDNLAVKKELLQIIKQYPGSTPVIIHYVELDKTIPLQKEWNISASSACLEKIQMLLGDSNVILSD</sequence>
<proteinExistence type="inferred from homology"/>
<evidence type="ECO:0000256" key="4">
    <source>
        <dbReference type="ARBA" id="ARBA00019114"/>
    </source>
</evidence>
<dbReference type="InterPro" id="IPR004013">
    <property type="entry name" value="PHP_dom"/>
</dbReference>
<evidence type="ECO:0000256" key="10">
    <source>
        <dbReference type="ARBA" id="ARBA00049244"/>
    </source>
</evidence>
<protein>
    <recommendedName>
        <fullName evidence="4">DNA polymerase III subunit alpha</fullName>
        <ecNumber evidence="3">2.7.7.7</ecNumber>
    </recommendedName>
</protein>
<keyword evidence="13" id="KW-1185">Reference proteome</keyword>
<dbReference type="GO" id="GO:0003676">
    <property type="term" value="F:nucleic acid binding"/>
    <property type="evidence" value="ECO:0007669"/>
    <property type="project" value="InterPro"/>
</dbReference>
<evidence type="ECO:0000256" key="3">
    <source>
        <dbReference type="ARBA" id="ARBA00012417"/>
    </source>
</evidence>
<dbReference type="InterPro" id="IPR004365">
    <property type="entry name" value="NA-bd_OB_tRNA"/>
</dbReference>
<dbReference type="Gene3D" id="3.20.20.140">
    <property type="entry name" value="Metal-dependent hydrolases"/>
    <property type="match status" value="1"/>
</dbReference>
<dbReference type="InterPro" id="IPR003141">
    <property type="entry name" value="Pol/His_phosphatase_N"/>
</dbReference>
<evidence type="ECO:0000313" key="13">
    <source>
        <dbReference type="Proteomes" id="UP000233375"/>
    </source>
</evidence>
<evidence type="ECO:0000256" key="9">
    <source>
        <dbReference type="ARBA" id="ARBA00025611"/>
    </source>
</evidence>
<comment type="catalytic activity">
    <reaction evidence="10">
        <text>DNA(n) + a 2'-deoxyribonucleoside 5'-triphosphate = DNA(n+1) + diphosphate</text>
        <dbReference type="Rhea" id="RHEA:22508"/>
        <dbReference type="Rhea" id="RHEA-COMP:17339"/>
        <dbReference type="Rhea" id="RHEA-COMP:17340"/>
        <dbReference type="ChEBI" id="CHEBI:33019"/>
        <dbReference type="ChEBI" id="CHEBI:61560"/>
        <dbReference type="ChEBI" id="CHEBI:173112"/>
        <dbReference type="EC" id="2.7.7.7"/>
    </reaction>
</comment>
<dbReference type="InterPro" id="IPR004805">
    <property type="entry name" value="DnaE2/DnaE/PolC"/>
</dbReference>
<dbReference type="GO" id="GO:0003887">
    <property type="term" value="F:DNA-directed DNA polymerase activity"/>
    <property type="evidence" value="ECO:0007669"/>
    <property type="project" value="UniProtKB-KW"/>
</dbReference>
<comment type="function">
    <text evidence="9">DNA polymerase III is a complex, multichain enzyme responsible for most of the replicative synthesis in bacteria. This DNA polymerase also exhibits 3' to 5' exonuclease activity. The alpha chain is the DNA polymerase.</text>
</comment>
<keyword evidence="8" id="KW-0239">DNA-directed DNA polymerase</keyword>
<dbReference type="InterPro" id="IPR040982">
    <property type="entry name" value="DNA_pol3_finger"/>
</dbReference>
<dbReference type="NCBIfam" id="NF004226">
    <property type="entry name" value="PRK05673.1"/>
    <property type="match status" value="1"/>
</dbReference>
<evidence type="ECO:0000256" key="8">
    <source>
        <dbReference type="ARBA" id="ARBA00022932"/>
    </source>
</evidence>
<dbReference type="Proteomes" id="UP000233375">
    <property type="component" value="Unassembled WGS sequence"/>
</dbReference>
<dbReference type="GO" id="GO:0008408">
    <property type="term" value="F:3'-5' exonuclease activity"/>
    <property type="evidence" value="ECO:0007669"/>
    <property type="project" value="InterPro"/>
</dbReference>
<dbReference type="PANTHER" id="PTHR32294">
    <property type="entry name" value="DNA POLYMERASE III SUBUNIT ALPHA"/>
    <property type="match status" value="1"/>
</dbReference>
<comment type="similarity">
    <text evidence="2">Belongs to the DNA polymerase type-C family. DnaE subfamily.</text>
</comment>
<dbReference type="GO" id="GO:0005737">
    <property type="term" value="C:cytoplasm"/>
    <property type="evidence" value="ECO:0007669"/>
    <property type="project" value="UniProtKB-SubCell"/>
</dbReference>
<evidence type="ECO:0000256" key="5">
    <source>
        <dbReference type="ARBA" id="ARBA00022679"/>
    </source>
</evidence>
<dbReference type="Pfam" id="PF17657">
    <property type="entry name" value="DNA_pol3_finger"/>
    <property type="match status" value="1"/>
</dbReference>
<comment type="subcellular location">
    <subcellularLocation>
        <location evidence="1">Cytoplasm</location>
    </subcellularLocation>
</comment>
<dbReference type="EMBL" id="PISE01000008">
    <property type="protein sequence ID" value="PKG24993.1"/>
    <property type="molecule type" value="Genomic_DNA"/>
</dbReference>
<dbReference type="Gene3D" id="1.10.10.1600">
    <property type="entry name" value="Bacterial DNA polymerase III alpha subunit, thumb domain"/>
    <property type="match status" value="1"/>
</dbReference>
<evidence type="ECO:0000256" key="6">
    <source>
        <dbReference type="ARBA" id="ARBA00022695"/>
    </source>
</evidence>
<organism evidence="12 13">
    <name type="scientific">Niallia nealsonii</name>
    <dbReference type="NCBI Taxonomy" id="115979"/>
    <lineage>
        <taxon>Bacteria</taxon>
        <taxon>Bacillati</taxon>
        <taxon>Bacillota</taxon>
        <taxon>Bacilli</taxon>
        <taxon>Bacillales</taxon>
        <taxon>Bacillaceae</taxon>
        <taxon>Niallia</taxon>
    </lineage>
</organism>
<dbReference type="AlphaFoldDB" id="A0A2N0Z670"/>
<name>A0A2N0Z670_9BACI</name>
<dbReference type="InterPro" id="IPR029460">
    <property type="entry name" value="DNAPol_HHH"/>
</dbReference>
<dbReference type="Pfam" id="PF01336">
    <property type="entry name" value="tRNA_anti-codon"/>
    <property type="match status" value="1"/>
</dbReference>
<reference evidence="12 13" key="1">
    <citation type="journal article" date="2003" name="Int. J. Syst. Evol. Microbiol.">
        <title>Bacillus nealsonii sp. nov., isolated from a spacecraft-assembly facility, whose spores are gamma-radiation resistant.</title>
        <authorList>
            <person name="Venkateswaran K."/>
            <person name="Kempf M."/>
            <person name="Chen F."/>
            <person name="Satomi M."/>
            <person name="Nicholson W."/>
            <person name="Kern R."/>
        </authorList>
    </citation>
    <scope>NUCLEOTIDE SEQUENCE [LARGE SCALE GENOMIC DNA]</scope>
    <source>
        <strain evidence="12 13">FO-92</strain>
    </source>
</reference>
<evidence type="ECO:0000256" key="2">
    <source>
        <dbReference type="ARBA" id="ARBA00009496"/>
    </source>
</evidence>
<evidence type="ECO:0000256" key="1">
    <source>
        <dbReference type="ARBA" id="ARBA00004496"/>
    </source>
</evidence>
<dbReference type="Pfam" id="PF07733">
    <property type="entry name" value="DNA_pol3_alpha"/>
    <property type="match status" value="1"/>
</dbReference>
<dbReference type="SUPFAM" id="SSF89550">
    <property type="entry name" value="PHP domain-like"/>
    <property type="match status" value="1"/>
</dbReference>
<dbReference type="RefSeq" id="WP_101175707.1">
    <property type="nucleotide sequence ID" value="NZ_PISE01000008.1"/>
</dbReference>
<dbReference type="CDD" id="cd04485">
    <property type="entry name" value="DnaE_OBF"/>
    <property type="match status" value="1"/>
</dbReference>
<feature type="domain" description="Polymerase/histidinol phosphatase N-terminal" evidence="11">
    <location>
        <begin position="4"/>
        <end position="71"/>
    </location>
</feature>
<dbReference type="SUPFAM" id="SSF160975">
    <property type="entry name" value="AF1531-like"/>
    <property type="match status" value="1"/>
</dbReference>
<dbReference type="SMART" id="SM00481">
    <property type="entry name" value="POLIIIAc"/>
    <property type="match status" value="1"/>
</dbReference>
<accession>A0A2N0Z670</accession>
<keyword evidence="6" id="KW-0548">Nucleotidyltransferase</keyword>
<dbReference type="InterPro" id="IPR011708">
    <property type="entry name" value="DNA_pol3_alpha_NTPase_dom"/>
</dbReference>
<dbReference type="InterPro" id="IPR041931">
    <property type="entry name" value="DNA_pol3_alpha_thumb_dom"/>
</dbReference>
<dbReference type="NCBIfam" id="TIGR00594">
    <property type="entry name" value="polc"/>
    <property type="match status" value="1"/>
</dbReference>
<keyword evidence="5" id="KW-0808">Transferase</keyword>
<evidence type="ECO:0000259" key="11">
    <source>
        <dbReference type="SMART" id="SM00481"/>
    </source>
</evidence>
<dbReference type="Pfam" id="PF02811">
    <property type="entry name" value="PHP"/>
    <property type="match status" value="1"/>
</dbReference>
<dbReference type="InterPro" id="IPR016195">
    <property type="entry name" value="Pol/histidinol_Pase-like"/>
</dbReference>
<dbReference type="GO" id="GO:0006260">
    <property type="term" value="P:DNA replication"/>
    <property type="evidence" value="ECO:0007669"/>
    <property type="project" value="UniProtKB-KW"/>
</dbReference>
<dbReference type="OrthoDB" id="9803237at2"/>
<evidence type="ECO:0000256" key="7">
    <source>
        <dbReference type="ARBA" id="ARBA00022705"/>
    </source>
</evidence>
<dbReference type="Pfam" id="PF14579">
    <property type="entry name" value="HHH_6"/>
    <property type="match status" value="1"/>
</dbReference>
<gene>
    <name evidence="12" type="ORF">CWS01_03735</name>
</gene>
<comment type="caution">
    <text evidence="12">The sequence shown here is derived from an EMBL/GenBank/DDBJ whole genome shotgun (WGS) entry which is preliminary data.</text>
</comment>